<organism evidence="1 2">
    <name type="scientific">Coleofasciculus chthonoplastes PCC 7420</name>
    <dbReference type="NCBI Taxonomy" id="118168"/>
    <lineage>
        <taxon>Bacteria</taxon>
        <taxon>Bacillati</taxon>
        <taxon>Cyanobacteriota</taxon>
        <taxon>Cyanophyceae</taxon>
        <taxon>Coleofasciculales</taxon>
        <taxon>Coleofasciculaceae</taxon>
        <taxon>Coleofasciculus</taxon>
    </lineage>
</organism>
<keyword evidence="2" id="KW-1185">Reference proteome</keyword>
<gene>
    <name evidence="1" type="ORF">MC7420_201</name>
</gene>
<sequence length="47" mass="5334">MLMVKPAPTTDVPPERLYNFSPISLISLFPPTSPPLIRRQSLQSKRI</sequence>
<proteinExistence type="predicted"/>
<protein>
    <submittedName>
        <fullName evidence="1">Uncharacterized protein</fullName>
    </submittedName>
</protein>
<name>B4VL44_9CYAN</name>
<dbReference type="AlphaFoldDB" id="B4VL44"/>
<dbReference type="HOGENOM" id="CLU_3166788_0_0_3"/>
<reference evidence="1 2" key="1">
    <citation type="submission" date="2008-07" db="EMBL/GenBank/DDBJ databases">
        <authorList>
            <person name="Tandeau de Marsac N."/>
            <person name="Ferriera S."/>
            <person name="Johnson J."/>
            <person name="Kravitz S."/>
            <person name="Beeson K."/>
            <person name="Sutton G."/>
            <person name="Rogers Y.-H."/>
            <person name="Friedman R."/>
            <person name="Frazier M."/>
            <person name="Venter J.C."/>
        </authorList>
    </citation>
    <scope>NUCLEOTIDE SEQUENCE [LARGE SCALE GENOMIC DNA]</scope>
    <source>
        <strain evidence="1 2">PCC 7420</strain>
    </source>
</reference>
<evidence type="ECO:0000313" key="2">
    <source>
        <dbReference type="Proteomes" id="UP000003835"/>
    </source>
</evidence>
<dbReference type="STRING" id="118168.MC7420_201"/>
<accession>B4VL44</accession>
<evidence type="ECO:0000313" key="1">
    <source>
        <dbReference type="EMBL" id="EDX77064.1"/>
    </source>
</evidence>
<dbReference type="EMBL" id="DS989844">
    <property type="protein sequence ID" value="EDX77064.1"/>
    <property type="molecule type" value="Genomic_DNA"/>
</dbReference>
<dbReference type="Proteomes" id="UP000003835">
    <property type="component" value="Unassembled WGS sequence"/>
</dbReference>